<dbReference type="Proteomes" id="UP001595962">
    <property type="component" value="Unassembled WGS sequence"/>
</dbReference>
<proteinExistence type="predicted"/>
<dbReference type="InterPro" id="IPR003795">
    <property type="entry name" value="DUF192"/>
</dbReference>
<dbReference type="PANTHER" id="PTHR37953:SF1">
    <property type="entry name" value="UPF0127 PROTEIN MJ1496"/>
    <property type="match status" value="1"/>
</dbReference>
<keyword evidence="3" id="KW-1185">Reference proteome</keyword>
<accession>A0ABV9JII2</accession>
<gene>
    <name evidence="2" type="ORF">ACFO3I_05740</name>
</gene>
<organism evidence="2 3">
    <name type="scientific">Rheinheimera marina</name>
    <dbReference type="NCBI Taxonomy" id="1774958"/>
    <lineage>
        <taxon>Bacteria</taxon>
        <taxon>Pseudomonadati</taxon>
        <taxon>Pseudomonadota</taxon>
        <taxon>Gammaproteobacteria</taxon>
        <taxon>Chromatiales</taxon>
        <taxon>Chromatiaceae</taxon>
        <taxon>Rheinheimera</taxon>
    </lineage>
</organism>
<dbReference type="PROSITE" id="PS51257">
    <property type="entry name" value="PROKAR_LIPOPROTEIN"/>
    <property type="match status" value="1"/>
</dbReference>
<evidence type="ECO:0000256" key="1">
    <source>
        <dbReference type="SAM" id="SignalP"/>
    </source>
</evidence>
<reference evidence="3" key="1">
    <citation type="journal article" date="2019" name="Int. J. Syst. Evol. Microbiol.">
        <title>The Global Catalogue of Microorganisms (GCM) 10K type strain sequencing project: providing services to taxonomists for standard genome sequencing and annotation.</title>
        <authorList>
            <consortium name="The Broad Institute Genomics Platform"/>
            <consortium name="The Broad Institute Genome Sequencing Center for Infectious Disease"/>
            <person name="Wu L."/>
            <person name="Ma J."/>
        </authorList>
    </citation>
    <scope>NUCLEOTIDE SEQUENCE [LARGE SCALE GENOMIC DNA]</scope>
    <source>
        <strain evidence="3">DT28</strain>
    </source>
</reference>
<keyword evidence="1" id="KW-0732">Signal</keyword>
<dbReference type="PANTHER" id="PTHR37953">
    <property type="entry name" value="UPF0127 PROTEIN MJ1496"/>
    <property type="match status" value="1"/>
</dbReference>
<dbReference type="InterPro" id="IPR038695">
    <property type="entry name" value="Saro_0823-like_sf"/>
</dbReference>
<dbReference type="RefSeq" id="WP_377332469.1">
    <property type="nucleotide sequence ID" value="NZ_JBHSGB010000005.1"/>
</dbReference>
<evidence type="ECO:0000313" key="3">
    <source>
        <dbReference type="Proteomes" id="UP001595962"/>
    </source>
</evidence>
<name>A0ABV9JII2_9GAMM</name>
<sequence>MSRLIVLFALLGITACQAQQIQPESVQFDKEWLQLGTEQIEVELAISPEQRAQGLMHRLNVQTGMLFIGDEVRPMAFWMLNTPSALDLAYIKADWTIEQVIALKPFDQTSRPSAGPVLGALEMPLGWFQAHGIKAGDSIKRCGKTACDKAQD</sequence>
<comment type="caution">
    <text evidence="2">The sequence shown here is derived from an EMBL/GenBank/DDBJ whole genome shotgun (WGS) entry which is preliminary data.</text>
</comment>
<evidence type="ECO:0000313" key="2">
    <source>
        <dbReference type="EMBL" id="MFC4654523.1"/>
    </source>
</evidence>
<dbReference type="EMBL" id="JBHSGB010000005">
    <property type="protein sequence ID" value="MFC4654523.1"/>
    <property type="molecule type" value="Genomic_DNA"/>
</dbReference>
<dbReference type="Gene3D" id="2.60.120.1140">
    <property type="entry name" value="Protein of unknown function DUF192"/>
    <property type="match status" value="1"/>
</dbReference>
<feature type="signal peptide" evidence="1">
    <location>
        <begin position="1"/>
        <end position="18"/>
    </location>
</feature>
<dbReference type="Pfam" id="PF02643">
    <property type="entry name" value="DUF192"/>
    <property type="match status" value="1"/>
</dbReference>
<feature type="chain" id="PRO_5047460794" evidence="1">
    <location>
        <begin position="19"/>
        <end position="152"/>
    </location>
</feature>
<protein>
    <submittedName>
        <fullName evidence="2">DUF192 domain-containing protein</fullName>
    </submittedName>
</protein>